<protein>
    <recommendedName>
        <fullName evidence="3">RING-type domain-containing protein</fullName>
    </recommendedName>
</protein>
<dbReference type="GeneID" id="5029678"/>
<dbReference type="GO" id="GO:0008270">
    <property type="term" value="F:zinc ion binding"/>
    <property type="evidence" value="ECO:0007669"/>
    <property type="project" value="UniProtKB-KW"/>
</dbReference>
<dbReference type="OMA" id="EQGTPKI"/>
<dbReference type="HOGENOM" id="CLU_1149094_0_0_1"/>
<evidence type="ECO:0000256" key="2">
    <source>
        <dbReference type="SAM" id="Coils"/>
    </source>
</evidence>
<sequence>MYSQRFPSLEQGTPKILSKTTFKFDIRSYKTSEDLGVKQQGQSVQTKRQKTQPSLKQMPVFKKLVQKKLFNSLVNPMQQFEIPCNWEQKYLDKVKQLIMQIEEKECTELQEKNQEQQKTIEQLERKFLSLKLAYESLQDEKQDNDVLNIRKQMNSLESELKDQLHRTEQQLWKTQEQNFQIQDKFKQFELKAKHLQQQTVKEIQHQIHLHHELLCKYCGKFVNDAVTIIPCAHTYCGTCNKGYQKKCFLCGDENKTEATYYNQFMSEIVKMYDTFQTIVQIFLG</sequence>
<dbReference type="AlphaFoldDB" id="A0D0D0"/>
<proteinExistence type="predicted"/>
<dbReference type="OrthoDB" id="291869at2759"/>
<dbReference type="Gene3D" id="3.30.40.10">
    <property type="entry name" value="Zinc/RING finger domain, C3HC4 (zinc finger)"/>
    <property type="match status" value="1"/>
</dbReference>
<dbReference type="RefSeq" id="XP_001443894.1">
    <property type="nucleotide sequence ID" value="XM_001443857.1"/>
</dbReference>
<dbReference type="EMBL" id="CT868241">
    <property type="protein sequence ID" value="CAK76497.1"/>
    <property type="molecule type" value="Genomic_DNA"/>
</dbReference>
<dbReference type="InParanoid" id="A0D0D0"/>
<evidence type="ECO:0000313" key="5">
    <source>
        <dbReference type="Proteomes" id="UP000000600"/>
    </source>
</evidence>
<dbReference type="InterPro" id="IPR001841">
    <property type="entry name" value="Znf_RING"/>
</dbReference>
<organism evidence="4 5">
    <name type="scientific">Paramecium tetraurelia</name>
    <dbReference type="NCBI Taxonomy" id="5888"/>
    <lineage>
        <taxon>Eukaryota</taxon>
        <taxon>Sar</taxon>
        <taxon>Alveolata</taxon>
        <taxon>Ciliophora</taxon>
        <taxon>Intramacronucleata</taxon>
        <taxon>Oligohymenophorea</taxon>
        <taxon>Peniculida</taxon>
        <taxon>Parameciidae</taxon>
        <taxon>Paramecium</taxon>
    </lineage>
</organism>
<keyword evidence="1" id="KW-0863">Zinc-finger</keyword>
<dbReference type="InterPro" id="IPR013083">
    <property type="entry name" value="Znf_RING/FYVE/PHD"/>
</dbReference>
<feature type="coiled-coil region" evidence="2">
    <location>
        <begin position="99"/>
        <end position="177"/>
    </location>
</feature>
<name>A0D0D0_PARTE</name>
<evidence type="ECO:0000259" key="3">
    <source>
        <dbReference type="PROSITE" id="PS50089"/>
    </source>
</evidence>
<accession>A0D0D0</accession>
<feature type="domain" description="RING-type" evidence="3">
    <location>
        <begin position="215"/>
        <end position="250"/>
    </location>
</feature>
<keyword evidence="2" id="KW-0175">Coiled coil</keyword>
<gene>
    <name evidence="4" type="ORF">GSPATT00012049001</name>
</gene>
<keyword evidence="1" id="KW-0479">Metal-binding</keyword>
<keyword evidence="1" id="KW-0862">Zinc</keyword>
<keyword evidence="5" id="KW-1185">Reference proteome</keyword>
<evidence type="ECO:0000256" key="1">
    <source>
        <dbReference type="PROSITE-ProRule" id="PRU00175"/>
    </source>
</evidence>
<dbReference type="SUPFAM" id="SSF57850">
    <property type="entry name" value="RING/U-box"/>
    <property type="match status" value="1"/>
</dbReference>
<evidence type="ECO:0000313" key="4">
    <source>
        <dbReference type="EMBL" id="CAK76497.1"/>
    </source>
</evidence>
<reference evidence="4 5" key="1">
    <citation type="journal article" date="2006" name="Nature">
        <title>Global trends of whole-genome duplications revealed by the ciliate Paramecium tetraurelia.</title>
        <authorList>
            <consortium name="Genoscope"/>
            <person name="Aury J.-M."/>
            <person name="Jaillon O."/>
            <person name="Duret L."/>
            <person name="Noel B."/>
            <person name="Jubin C."/>
            <person name="Porcel B.M."/>
            <person name="Segurens B."/>
            <person name="Daubin V."/>
            <person name="Anthouard V."/>
            <person name="Aiach N."/>
            <person name="Arnaiz O."/>
            <person name="Billaut A."/>
            <person name="Beisson J."/>
            <person name="Blanc I."/>
            <person name="Bouhouche K."/>
            <person name="Camara F."/>
            <person name="Duharcourt S."/>
            <person name="Guigo R."/>
            <person name="Gogendeau D."/>
            <person name="Katinka M."/>
            <person name="Keller A.-M."/>
            <person name="Kissmehl R."/>
            <person name="Klotz C."/>
            <person name="Koll F."/>
            <person name="Le Moue A."/>
            <person name="Lepere C."/>
            <person name="Malinsky S."/>
            <person name="Nowacki M."/>
            <person name="Nowak J.K."/>
            <person name="Plattner H."/>
            <person name="Poulain J."/>
            <person name="Ruiz F."/>
            <person name="Serrano V."/>
            <person name="Zagulski M."/>
            <person name="Dessen P."/>
            <person name="Betermier M."/>
            <person name="Weissenbach J."/>
            <person name="Scarpelli C."/>
            <person name="Schachter V."/>
            <person name="Sperling L."/>
            <person name="Meyer E."/>
            <person name="Cohen J."/>
            <person name="Wincker P."/>
        </authorList>
    </citation>
    <scope>NUCLEOTIDE SEQUENCE [LARGE SCALE GENOMIC DNA]</scope>
    <source>
        <strain evidence="4 5">Stock d4-2</strain>
    </source>
</reference>
<dbReference type="Proteomes" id="UP000000600">
    <property type="component" value="Unassembled WGS sequence"/>
</dbReference>
<dbReference type="KEGG" id="ptm:GSPATT00012049001"/>
<dbReference type="PROSITE" id="PS50089">
    <property type="entry name" value="ZF_RING_2"/>
    <property type="match status" value="1"/>
</dbReference>